<proteinExistence type="predicted"/>
<dbReference type="PANTHER" id="PTHR43433">
    <property type="entry name" value="HYDROLASE, ALPHA/BETA FOLD FAMILY PROTEIN"/>
    <property type="match status" value="1"/>
</dbReference>
<dbReference type="InterPro" id="IPR029058">
    <property type="entry name" value="AB_hydrolase_fold"/>
</dbReference>
<dbReference type="AlphaFoldDB" id="A0A840ISP1"/>
<dbReference type="Proteomes" id="UP000581769">
    <property type="component" value="Unassembled WGS sequence"/>
</dbReference>
<reference evidence="2 3" key="1">
    <citation type="submission" date="2020-08" db="EMBL/GenBank/DDBJ databases">
        <title>Sequencing the genomes of 1000 actinobacteria strains.</title>
        <authorList>
            <person name="Klenk H.-P."/>
        </authorList>
    </citation>
    <scope>NUCLEOTIDE SEQUENCE [LARGE SCALE GENOMIC DNA]</scope>
    <source>
        <strain evidence="2 3">DSM 45859</strain>
    </source>
</reference>
<protein>
    <submittedName>
        <fullName evidence="2">Pimeloyl-ACP methyl ester carboxylesterase</fullName>
    </submittedName>
</protein>
<comment type="caution">
    <text evidence="2">The sequence shown here is derived from an EMBL/GenBank/DDBJ whole genome shotgun (WGS) entry which is preliminary data.</text>
</comment>
<dbReference type="GO" id="GO:0004806">
    <property type="term" value="F:triacylglycerol lipase activity"/>
    <property type="evidence" value="ECO:0007669"/>
    <property type="project" value="TreeGrafter"/>
</dbReference>
<dbReference type="PANTHER" id="PTHR43433:SF5">
    <property type="entry name" value="AB HYDROLASE-1 DOMAIN-CONTAINING PROTEIN"/>
    <property type="match status" value="1"/>
</dbReference>
<dbReference type="Pfam" id="PF00561">
    <property type="entry name" value="Abhydrolase_1"/>
    <property type="match status" value="1"/>
</dbReference>
<dbReference type="RefSeq" id="WP_184779954.1">
    <property type="nucleotide sequence ID" value="NZ_JACHMG010000001.1"/>
</dbReference>
<dbReference type="SUPFAM" id="SSF53474">
    <property type="entry name" value="alpha/beta-Hydrolases"/>
    <property type="match status" value="1"/>
</dbReference>
<evidence type="ECO:0000259" key="1">
    <source>
        <dbReference type="Pfam" id="PF00561"/>
    </source>
</evidence>
<dbReference type="GO" id="GO:0046503">
    <property type="term" value="P:glycerolipid catabolic process"/>
    <property type="evidence" value="ECO:0007669"/>
    <property type="project" value="TreeGrafter"/>
</dbReference>
<accession>A0A840ISP1</accession>
<organism evidence="2 3">
    <name type="scientific">Amycolatopsis jiangsuensis</name>
    <dbReference type="NCBI Taxonomy" id="1181879"/>
    <lineage>
        <taxon>Bacteria</taxon>
        <taxon>Bacillati</taxon>
        <taxon>Actinomycetota</taxon>
        <taxon>Actinomycetes</taxon>
        <taxon>Pseudonocardiales</taxon>
        <taxon>Pseudonocardiaceae</taxon>
        <taxon>Amycolatopsis</taxon>
    </lineage>
</organism>
<feature type="domain" description="AB hydrolase-1" evidence="1">
    <location>
        <begin position="26"/>
        <end position="132"/>
    </location>
</feature>
<evidence type="ECO:0000313" key="3">
    <source>
        <dbReference type="Proteomes" id="UP000581769"/>
    </source>
</evidence>
<dbReference type="Gene3D" id="3.40.50.1820">
    <property type="entry name" value="alpha/beta hydrolase"/>
    <property type="match status" value="1"/>
</dbReference>
<sequence length="267" mass="28240">MIAESIESRCPVVDGELAVHTTGTGPLLLLIPGGIGSADSFRALVKQLRADHTVVTYDRRGHFASTDTTTGPVTVRLQADDALAVLDHVGAGTAAVFGTSAGALIGMDLVARHPDRVSALVAHEPPAVQLMPDAGGLLEAAAGQVRLARSGAVMAAVTQFADGIAGAALPDLPNLRLPHEADWLRLFDRELTEFFDYLPDLRALRRVGTEIFPVAGEASRGRYHYQPARILALELGLPFTEMPGAHLAPQRNPAKFAVALRDLLAAL</sequence>
<evidence type="ECO:0000313" key="2">
    <source>
        <dbReference type="EMBL" id="MBB4684843.1"/>
    </source>
</evidence>
<dbReference type="EMBL" id="JACHMG010000001">
    <property type="protein sequence ID" value="MBB4684843.1"/>
    <property type="molecule type" value="Genomic_DNA"/>
</dbReference>
<dbReference type="InterPro" id="IPR000073">
    <property type="entry name" value="AB_hydrolase_1"/>
</dbReference>
<dbReference type="InterPro" id="IPR050471">
    <property type="entry name" value="AB_hydrolase"/>
</dbReference>
<gene>
    <name evidence="2" type="ORF">BJY18_002328</name>
</gene>
<keyword evidence="3" id="KW-1185">Reference proteome</keyword>
<name>A0A840ISP1_9PSEU</name>